<evidence type="ECO:0000313" key="2">
    <source>
        <dbReference type="Proteomes" id="UP000270094"/>
    </source>
</evidence>
<organism evidence="1 2">
    <name type="scientific">Strongylus vulgaris</name>
    <name type="common">Blood worm</name>
    <dbReference type="NCBI Taxonomy" id="40348"/>
    <lineage>
        <taxon>Eukaryota</taxon>
        <taxon>Metazoa</taxon>
        <taxon>Ecdysozoa</taxon>
        <taxon>Nematoda</taxon>
        <taxon>Chromadorea</taxon>
        <taxon>Rhabditida</taxon>
        <taxon>Rhabditina</taxon>
        <taxon>Rhabditomorpha</taxon>
        <taxon>Strongyloidea</taxon>
        <taxon>Strongylidae</taxon>
        <taxon>Strongylus</taxon>
    </lineage>
</organism>
<evidence type="ECO:0000313" key="1">
    <source>
        <dbReference type="EMBL" id="VDM75161.1"/>
    </source>
</evidence>
<reference evidence="1 2" key="1">
    <citation type="submission" date="2018-11" db="EMBL/GenBank/DDBJ databases">
        <authorList>
            <consortium name="Pathogen Informatics"/>
        </authorList>
    </citation>
    <scope>NUCLEOTIDE SEQUENCE [LARGE SCALE GENOMIC DNA]</scope>
</reference>
<dbReference type="Proteomes" id="UP000270094">
    <property type="component" value="Unassembled WGS sequence"/>
</dbReference>
<accession>A0A3P7IQH8</accession>
<name>A0A3P7IQH8_STRVU</name>
<dbReference type="AlphaFoldDB" id="A0A3P7IQH8"/>
<sequence length="130" mass="15161">MSRPVFKNAYCVGDYIGRKFVQIAQEDTYKWFARDMEIQISTWFDVERWLEAFARCEGVVIEETSVMTPPPVPQSYAVNSMVSLIKISLSHNDSAHSSMFYLRLAEQTYLTCHQLREQFLGGNHRKWPTC</sequence>
<protein>
    <submittedName>
        <fullName evidence="1">Uncharacterized protein</fullName>
    </submittedName>
</protein>
<gene>
    <name evidence="1" type="ORF">SVUK_LOCUS10159</name>
</gene>
<dbReference type="EMBL" id="UYYB01094987">
    <property type="protein sequence ID" value="VDM75161.1"/>
    <property type="molecule type" value="Genomic_DNA"/>
</dbReference>
<keyword evidence="2" id="KW-1185">Reference proteome</keyword>
<proteinExistence type="predicted"/>